<feature type="transmembrane region" description="Helical" evidence="1">
    <location>
        <begin position="33"/>
        <end position="54"/>
    </location>
</feature>
<dbReference type="Proteomes" id="UP000022835">
    <property type="component" value="Unassembled WGS sequence"/>
</dbReference>
<dbReference type="AlphaFoldDB" id="A0A064CDI6"/>
<protein>
    <submittedName>
        <fullName evidence="2">Uncharacterized protein</fullName>
    </submittedName>
</protein>
<dbReference type="EMBL" id="JALN02000001">
    <property type="protein sequence ID" value="KDE97751.1"/>
    <property type="molecule type" value="Genomic_DNA"/>
</dbReference>
<keyword evidence="1" id="KW-1133">Transmembrane helix</keyword>
<comment type="caution">
    <text evidence="2">The sequence shown here is derived from an EMBL/GenBank/DDBJ whole genome shotgun (WGS) entry which is preliminary data.</text>
</comment>
<evidence type="ECO:0000313" key="2">
    <source>
        <dbReference type="EMBL" id="KDE97751.1"/>
    </source>
</evidence>
<keyword evidence="1" id="KW-0472">Membrane</keyword>
<feature type="transmembrane region" description="Helical" evidence="1">
    <location>
        <begin position="95"/>
        <end position="117"/>
    </location>
</feature>
<feature type="transmembrane region" description="Helical" evidence="1">
    <location>
        <begin position="129"/>
        <end position="147"/>
    </location>
</feature>
<sequence>MARDTRGPVPGETDNLKRVSLNPPHWREARRMLAAEAALLAVLAVVTLVMAMTAGSRTPGPHILDIGVSAALGWTLLGAALAVGVAVVWRRVAQVITATLSIGGAMLVVICAVAAVHHAHPFGSTTPVLLVWALVFCYNFAVAIWLVPNHIEGPDWIARRSRRP</sequence>
<organism evidence="2 3">
    <name type="scientific">Mycolicibacterium aromaticivorans JS19b1 = JCM 16368</name>
    <dbReference type="NCBI Taxonomy" id="1440774"/>
    <lineage>
        <taxon>Bacteria</taxon>
        <taxon>Bacillati</taxon>
        <taxon>Actinomycetota</taxon>
        <taxon>Actinomycetes</taxon>
        <taxon>Mycobacteriales</taxon>
        <taxon>Mycobacteriaceae</taxon>
        <taxon>Mycolicibacterium</taxon>
    </lineage>
</organism>
<feature type="transmembrane region" description="Helical" evidence="1">
    <location>
        <begin position="66"/>
        <end position="88"/>
    </location>
</feature>
<evidence type="ECO:0000256" key="1">
    <source>
        <dbReference type="SAM" id="Phobius"/>
    </source>
</evidence>
<evidence type="ECO:0000313" key="3">
    <source>
        <dbReference type="Proteomes" id="UP000022835"/>
    </source>
</evidence>
<gene>
    <name evidence="2" type="ORF">Y900_002060</name>
</gene>
<name>A0A064CDI6_9MYCO</name>
<accession>A0A064CDI6</accession>
<keyword evidence="3" id="KW-1185">Reference proteome</keyword>
<reference evidence="2" key="1">
    <citation type="submission" date="2014-05" db="EMBL/GenBank/DDBJ databases">
        <title>Genome sequence of Mycobacterium aromaticivorans strain JS19b1T (= DSM 45407T).</title>
        <authorList>
            <person name="Kwak Y."/>
            <person name="Park G.-S."/>
            <person name="Li Q.X."/>
            <person name="Lee S.-E."/>
            <person name="Shin J.-H."/>
        </authorList>
    </citation>
    <scope>NUCLEOTIDE SEQUENCE [LARGE SCALE GENOMIC DNA]</scope>
    <source>
        <strain evidence="2">JS19b1</strain>
    </source>
</reference>
<dbReference type="STRING" id="1440774.Y900_002060"/>
<keyword evidence="1" id="KW-0812">Transmembrane</keyword>
<proteinExistence type="predicted"/>
<dbReference type="eggNOG" id="ENOG5031JJY">
    <property type="taxonomic scope" value="Bacteria"/>
</dbReference>